<name>A0A8T4IU32_9ACTN</name>
<keyword evidence="3" id="KW-0949">S-adenosyl-L-methionine</keyword>
<reference evidence="7" key="1">
    <citation type="submission" date="2021-04" db="EMBL/GenBank/DDBJ databases">
        <title>Sequencing of actinobacteria type strains.</title>
        <authorList>
            <person name="Nguyen G.-S."/>
            <person name="Wentzel A."/>
        </authorList>
    </citation>
    <scope>NUCLEOTIDE SEQUENCE</scope>
    <source>
        <strain evidence="7">DSM 42095</strain>
    </source>
</reference>
<keyword evidence="1 7" id="KW-0489">Methyltransferase</keyword>
<evidence type="ECO:0000259" key="6">
    <source>
        <dbReference type="Pfam" id="PF08100"/>
    </source>
</evidence>
<proteinExistence type="predicted"/>
<dbReference type="InterPro" id="IPR036390">
    <property type="entry name" value="WH_DNA-bd_sf"/>
</dbReference>
<organism evidence="7 8">
    <name type="scientific">Streptomyces daliensis</name>
    <dbReference type="NCBI Taxonomy" id="299421"/>
    <lineage>
        <taxon>Bacteria</taxon>
        <taxon>Bacillati</taxon>
        <taxon>Actinomycetota</taxon>
        <taxon>Actinomycetes</taxon>
        <taxon>Kitasatosporales</taxon>
        <taxon>Streptomycetaceae</taxon>
        <taxon>Streptomyces</taxon>
    </lineage>
</organism>
<dbReference type="InterPro" id="IPR036388">
    <property type="entry name" value="WH-like_DNA-bd_sf"/>
</dbReference>
<dbReference type="InterPro" id="IPR001077">
    <property type="entry name" value="COMT_C"/>
</dbReference>
<dbReference type="Gene3D" id="1.10.10.10">
    <property type="entry name" value="Winged helix-like DNA-binding domain superfamily/Winged helix DNA-binding domain"/>
    <property type="match status" value="1"/>
</dbReference>
<dbReference type="InterPro" id="IPR011991">
    <property type="entry name" value="ArsR-like_HTH"/>
</dbReference>
<dbReference type="CDD" id="cd00090">
    <property type="entry name" value="HTH_ARSR"/>
    <property type="match status" value="1"/>
</dbReference>
<evidence type="ECO:0000256" key="3">
    <source>
        <dbReference type="ARBA" id="ARBA00022691"/>
    </source>
</evidence>
<evidence type="ECO:0000313" key="8">
    <source>
        <dbReference type="Proteomes" id="UP000675554"/>
    </source>
</evidence>
<dbReference type="Gene3D" id="1.10.287.1350">
    <property type="match status" value="1"/>
</dbReference>
<dbReference type="InterPro" id="IPR029063">
    <property type="entry name" value="SAM-dependent_MTases_sf"/>
</dbReference>
<evidence type="ECO:0000259" key="5">
    <source>
        <dbReference type="Pfam" id="PF00891"/>
    </source>
</evidence>
<dbReference type="CDD" id="cd02440">
    <property type="entry name" value="AdoMet_MTases"/>
    <property type="match status" value="1"/>
</dbReference>
<dbReference type="GO" id="GO:0008171">
    <property type="term" value="F:O-methyltransferase activity"/>
    <property type="evidence" value="ECO:0007669"/>
    <property type="project" value="InterPro"/>
</dbReference>
<feature type="domain" description="O-methyltransferase dimerisation" evidence="6">
    <location>
        <begin position="6"/>
        <end position="73"/>
    </location>
</feature>
<dbReference type="PROSITE" id="PS51683">
    <property type="entry name" value="SAM_OMT_II"/>
    <property type="match status" value="1"/>
</dbReference>
<keyword evidence="2" id="KW-0808">Transferase</keyword>
<dbReference type="EMBL" id="JAGSMN010000131">
    <property type="protein sequence ID" value="MBR7672754.1"/>
    <property type="molecule type" value="Genomic_DNA"/>
</dbReference>
<sequence length="324" mass="34091">MADLTVPLAIRVAATLRVADHLADGPRTAAELAERTGVRQGPLDTVLRRLAAAGVLSAERSGRYGLTPRGEALRDDHPSHARRRLDMEGALGRAELSFVELLETVRTGRNAYIARYGRSLWEDLAADAALSDSFDAMMAFNMGEVVGSVLAAYDWGSLKHVVDVGGGNGALLAALLGEHPHLRGGLVDLPQAAEAARHTFDAAGVADRADIFPQSFFDPLPSGADAYLLSDVLHDWADEEAKAVLRRCAEAAGGSGQVCVIGEFGADGESPSTAMDMRMLAFVDGKERRISQVGKLAEECGLGVSGVHSAGEISVVVLRPLTGG</sequence>
<dbReference type="InterPro" id="IPR012967">
    <property type="entry name" value="COMT_dimerisation"/>
</dbReference>
<accession>A0A8T4IU32</accession>
<protein>
    <submittedName>
        <fullName evidence="7">Methyltransferase</fullName>
    </submittedName>
</protein>
<dbReference type="GO" id="GO:0046983">
    <property type="term" value="F:protein dimerization activity"/>
    <property type="evidence" value="ECO:0007669"/>
    <property type="project" value="InterPro"/>
</dbReference>
<dbReference type="PIRSF" id="PIRSF005739">
    <property type="entry name" value="O-mtase"/>
    <property type="match status" value="1"/>
</dbReference>
<evidence type="ECO:0000256" key="2">
    <source>
        <dbReference type="ARBA" id="ARBA00022679"/>
    </source>
</evidence>
<dbReference type="AlphaFoldDB" id="A0A8T4IU32"/>
<gene>
    <name evidence="7" type="ORF">KDA82_06915</name>
</gene>
<dbReference type="PANTHER" id="PTHR43712:SF2">
    <property type="entry name" value="O-METHYLTRANSFERASE CICE"/>
    <property type="match status" value="1"/>
</dbReference>
<evidence type="ECO:0000313" key="7">
    <source>
        <dbReference type="EMBL" id="MBR7672754.1"/>
    </source>
</evidence>
<keyword evidence="8" id="KW-1185">Reference proteome</keyword>
<dbReference type="GO" id="GO:0032259">
    <property type="term" value="P:methylation"/>
    <property type="evidence" value="ECO:0007669"/>
    <property type="project" value="UniProtKB-KW"/>
</dbReference>
<dbReference type="SUPFAM" id="SSF53335">
    <property type="entry name" value="S-adenosyl-L-methionine-dependent methyltransferases"/>
    <property type="match status" value="1"/>
</dbReference>
<dbReference type="PANTHER" id="PTHR43712">
    <property type="entry name" value="PUTATIVE (AFU_ORTHOLOGUE AFUA_4G14580)-RELATED"/>
    <property type="match status" value="1"/>
</dbReference>
<dbReference type="Pfam" id="PF08100">
    <property type="entry name" value="Dimerisation"/>
    <property type="match status" value="1"/>
</dbReference>
<feature type="active site" description="Proton acceptor" evidence="4">
    <location>
        <position position="234"/>
    </location>
</feature>
<comment type="caution">
    <text evidence="7">The sequence shown here is derived from an EMBL/GenBank/DDBJ whole genome shotgun (WGS) entry which is preliminary data.</text>
</comment>
<dbReference type="SUPFAM" id="SSF46785">
    <property type="entry name" value="Winged helix' DNA-binding domain"/>
    <property type="match status" value="1"/>
</dbReference>
<feature type="domain" description="O-methyltransferase C-terminal" evidence="5">
    <location>
        <begin position="98"/>
        <end position="301"/>
    </location>
</feature>
<dbReference type="Proteomes" id="UP000675554">
    <property type="component" value="Unassembled WGS sequence"/>
</dbReference>
<dbReference type="InterPro" id="IPR016461">
    <property type="entry name" value="COMT-like"/>
</dbReference>
<dbReference type="Pfam" id="PF00891">
    <property type="entry name" value="Methyltransf_2"/>
    <property type="match status" value="1"/>
</dbReference>
<evidence type="ECO:0000256" key="1">
    <source>
        <dbReference type="ARBA" id="ARBA00022603"/>
    </source>
</evidence>
<evidence type="ECO:0000256" key="4">
    <source>
        <dbReference type="PIRSR" id="PIRSR005739-1"/>
    </source>
</evidence>
<dbReference type="Gene3D" id="3.40.50.150">
    <property type="entry name" value="Vaccinia Virus protein VP39"/>
    <property type="match status" value="1"/>
</dbReference>